<evidence type="ECO:0000313" key="2">
    <source>
        <dbReference type="EMBL" id="UOD31629.1"/>
    </source>
</evidence>
<evidence type="ECO:0000256" key="1">
    <source>
        <dbReference type="SAM" id="SignalP"/>
    </source>
</evidence>
<proteinExistence type="predicted"/>
<keyword evidence="1" id="KW-0732">Signal</keyword>
<keyword evidence="3" id="KW-1185">Reference proteome</keyword>
<organism evidence="2 3">
    <name type="scientific">Massilia violaceinigra</name>
    <dbReference type="NCBI Taxonomy" id="2045208"/>
    <lineage>
        <taxon>Bacteria</taxon>
        <taxon>Pseudomonadati</taxon>
        <taxon>Pseudomonadota</taxon>
        <taxon>Betaproteobacteria</taxon>
        <taxon>Burkholderiales</taxon>
        <taxon>Oxalobacteraceae</taxon>
        <taxon>Telluria group</taxon>
        <taxon>Massilia</taxon>
    </lineage>
</organism>
<dbReference type="Proteomes" id="UP000831532">
    <property type="component" value="Chromosome"/>
</dbReference>
<protein>
    <recommendedName>
        <fullName evidence="4">P/Homo B domain-containing protein</fullName>
    </recommendedName>
</protein>
<evidence type="ECO:0000313" key="3">
    <source>
        <dbReference type="Proteomes" id="UP000831532"/>
    </source>
</evidence>
<accession>A0ABY4ACD0</accession>
<dbReference type="RefSeq" id="WP_243492743.1">
    <property type="nucleotide sequence ID" value="NZ_CP063361.1"/>
</dbReference>
<reference evidence="2 3" key="1">
    <citation type="submission" date="2020-10" db="EMBL/GenBank/DDBJ databases">
        <title>Genome analysis of Massilia species.</title>
        <authorList>
            <person name="Jung D.-H."/>
        </authorList>
    </citation>
    <scope>NUCLEOTIDE SEQUENCE [LARGE SCALE GENOMIC DNA]</scope>
    <source>
        <strain evidence="3">sipir</strain>
    </source>
</reference>
<name>A0ABY4ACD0_9BURK</name>
<gene>
    <name evidence="2" type="ORF">INH39_08075</name>
</gene>
<feature type="signal peptide" evidence="1">
    <location>
        <begin position="1"/>
        <end position="40"/>
    </location>
</feature>
<sequence>MNYSVDFPLTCGRYHLNFVAAMKLLLLVAMCWLSASVAQAQSVPATLNLTETVTADVAPGMRSVDLTFSVAGADTLGFALIVPLQGATFTLLDPGGNPVLDSNDARLSFDTGSERFPPLPGGVFQLSALAAPTDGNWTIRLQFPPAPAKTVVVATIFTRSRY</sequence>
<dbReference type="EMBL" id="CP063361">
    <property type="protein sequence ID" value="UOD31629.1"/>
    <property type="molecule type" value="Genomic_DNA"/>
</dbReference>
<evidence type="ECO:0008006" key="4">
    <source>
        <dbReference type="Google" id="ProtNLM"/>
    </source>
</evidence>
<feature type="chain" id="PRO_5045385637" description="P/Homo B domain-containing protein" evidence="1">
    <location>
        <begin position="41"/>
        <end position="162"/>
    </location>
</feature>